<feature type="region of interest" description="Disordered" evidence="1">
    <location>
        <begin position="649"/>
        <end position="673"/>
    </location>
</feature>
<feature type="region of interest" description="Disordered" evidence="1">
    <location>
        <begin position="111"/>
        <end position="130"/>
    </location>
</feature>
<feature type="compositionally biased region" description="Basic residues" evidence="1">
    <location>
        <begin position="197"/>
        <end position="212"/>
    </location>
</feature>
<evidence type="ECO:0000313" key="2">
    <source>
        <dbReference type="EMBL" id="KAK7291305.1"/>
    </source>
</evidence>
<name>A0AAN9PA98_CROPI</name>
<feature type="region of interest" description="Disordered" evidence="1">
    <location>
        <begin position="179"/>
        <end position="220"/>
    </location>
</feature>
<proteinExistence type="predicted"/>
<dbReference type="Proteomes" id="UP001372338">
    <property type="component" value="Unassembled WGS sequence"/>
</dbReference>
<comment type="caution">
    <text evidence="2">The sequence shown here is derived from an EMBL/GenBank/DDBJ whole genome shotgun (WGS) entry which is preliminary data.</text>
</comment>
<dbReference type="PANTHER" id="PTHR32010:SF18">
    <property type="entry name" value="DUF789 FAMILY PROTEIN"/>
    <property type="match status" value="1"/>
</dbReference>
<evidence type="ECO:0000256" key="1">
    <source>
        <dbReference type="SAM" id="MobiDB-lite"/>
    </source>
</evidence>
<dbReference type="AlphaFoldDB" id="A0AAN9PA98"/>
<dbReference type="InterPro" id="IPR008507">
    <property type="entry name" value="DUF789"/>
</dbReference>
<feature type="compositionally biased region" description="Polar residues" evidence="1">
    <location>
        <begin position="179"/>
        <end position="190"/>
    </location>
</feature>
<dbReference type="PANTHER" id="PTHR32010">
    <property type="entry name" value="PHOTOSYSTEM II STABILITY/ASSEMBLY FACTOR HCF136, CHLOROPLASTIC"/>
    <property type="match status" value="1"/>
</dbReference>
<evidence type="ECO:0000313" key="3">
    <source>
        <dbReference type="Proteomes" id="UP001372338"/>
    </source>
</evidence>
<feature type="region of interest" description="Disordered" evidence="1">
    <location>
        <begin position="476"/>
        <end position="537"/>
    </location>
</feature>
<gene>
    <name evidence="2" type="ORF">RIF29_06326</name>
</gene>
<feature type="compositionally biased region" description="Low complexity" evidence="1">
    <location>
        <begin position="698"/>
        <end position="708"/>
    </location>
</feature>
<dbReference type="EMBL" id="JAYWIO010000001">
    <property type="protein sequence ID" value="KAK7291305.1"/>
    <property type="molecule type" value="Genomic_DNA"/>
</dbReference>
<reference evidence="2 3" key="1">
    <citation type="submission" date="2024-01" db="EMBL/GenBank/DDBJ databases">
        <title>The genomes of 5 underutilized Papilionoideae crops provide insights into root nodulation and disease resistanc.</title>
        <authorList>
            <person name="Yuan L."/>
        </authorList>
    </citation>
    <scope>NUCLEOTIDE SEQUENCE [LARGE SCALE GENOMIC DNA]</scope>
    <source>
        <strain evidence="2">ZHUSHIDOU_FW_LH</strain>
        <tissue evidence="2">Leaf</tissue>
    </source>
</reference>
<dbReference type="Pfam" id="PF05623">
    <property type="entry name" value="DUF789"/>
    <property type="match status" value="1"/>
</dbReference>
<feature type="compositionally biased region" description="Basic residues" evidence="1">
    <location>
        <begin position="508"/>
        <end position="517"/>
    </location>
</feature>
<organism evidence="2 3">
    <name type="scientific">Crotalaria pallida</name>
    <name type="common">Smooth rattlebox</name>
    <name type="synonym">Crotalaria striata</name>
    <dbReference type="NCBI Taxonomy" id="3830"/>
    <lineage>
        <taxon>Eukaryota</taxon>
        <taxon>Viridiplantae</taxon>
        <taxon>Streptophyta</taxon>
        <taxon>Embryophyta</taxon>
        <taxon>Tracheophyta</taxon>
        <taxon>Spermatophyta</taxon>
        <taxon>Magnoliopsida</taxon>
        <taxon>eudicotyledons</taxon>
        <taxon>Gunneridae</taxon>
        <taxon>Pentapetalae</taxon>
        <taxon>rosids</taxon>
        <taxon>fabids</taxon>
        <taxon>Fabales</taxon>
        <taxon>Fabaceae</taxon>
        <taxon>Papilionoideae</taxon>
        <taxon>50 kb inversion clade</taxon>
        <taxon>genistoids sensu lato</taxon>
        <taxon>core genistoids</taxon>
        <taxon>Crotalarieae</taxon>
        <taxon>Crotalaria</taxon>
    </lineage>
</organism>
<protein>
    <submittedName>
        <fullName evidence="2">Uncharacterized protein</fullName>
    </submittedName>
</protein>
<feature type="compositionally biased region" description="Polar residues" evidence="1">
    <location>
        <begin position="489"/>
        <end position="498"/>
    </location>
</feature>
<feature type="compositionally biased region" description="Basic and acidic residues" evidence="1">
    <location>
        <begin position="518"/>
        <end position="528"/>
    </location>
</feature>
<feature type="region of interest" description="Disordered" evidence="1">
    <location>
        <begin position="696"/>
        <end position="717"/>
    </location>
</feature>
<accession>A0AAN9PA98</accession>
<sequence length="1180" mass="131281">MARKMHCAPQEIGNDSPKVLEARKDSITTIYQQQNKLTSLEDCGESSLSRTSAGSRCAVISFLNFEPDGTWRVIALPVRFLSHINLASAANMDGLQLLFPPPVSRLKIDQCKGPRGPPPPYAYSAKPYSRRSITGSNVHRRCQNKIANRASKLNELPGNSCSQSSSVCSSGLFPDNSTAVNSSDKLTSNFKADKSTKKNSRRKSRKKDRQSKKQSCDSGSTEQEVLNEEYVCVSLTSETCSSNDVDKEVGLMLYTTEPESSSSDDRLIKNDYENNETINSINVMEAPKSCDSFIDEAEMLKSTAPIIQNSPGEYAEFESKNQLPDRGPDLVVFDGEIKDTQQVELSSFNDIQDSFVLDSVSMGSKSDESVKAGDTGKQSNKASCIVASNSGDGYFLGQHNEGVSNGSQNCIGNDKRVNQKRPVSKSSSFNKFVGVGISHGRTGKENSHSIWQKVKKNSSVECGDGDLKKVNSTLSQFGSPVKRDPSVIRKSSSASENLLSKMEDKKQFKNKAGRKSKGKMDSISKREQCSYSRKGSHFDRSMLNDNVKAGVQQNDMPQKNNQQGLSNGFNSDINCLISGFQSNRVEQVTSELVHGAEFHLEVSDPQTSACNTIADMKNENMDLQDRSLAIPYEHINQSNMCEEQSSVSYNHSGDEAVQTVQTDKEVSSSDYNAQNHSSGSTLWKWIPIVKKDTQLAKSESNSSSPEYSDAPHCKTSNLESNVEPKVLPFSQNQDLSQNASSTSRIYSQFSCFDKVGKQKSGNQVACTLTEHMNKHEVRTMYECQNLDKLDKDSYRIAQAVNDASRAQLACEAIQMATGDPIAEFERLLHSCSPVICQSPNSVSCLSCSRDHASGATLCRHEMPDLSLRYLWQWYEKHGSYGLEIRGQDYEYSKRLGGIDQFPFRAYFVPSLSAIQLFKNCKNQCVNSSDEFPNCKVSQACEVIDDISEPTARASQHPIFSVLFPQPRNQDASIQTPTMISSINNACNSPIDSTSSYGDLKLLFEYFELEQPQQRRPLYERIQELVSGAIPIQSKTYGDPTKLDSINLRDLHPRSWYSVAWYPIYRIPDGNFRASFLTYHSLGHLVRRNANADFPTSCSSIVSPAVGLQSYNALGECWFQLKHSALATERMGLNPSELLKERLRTLEETASLMARAVVKKGDQICTNRHPDYEFFLSRRRY</sequence>
<keyword evidence="3" id="KW-1185">Reference proteome</keyword>